<keyword evidence="11" id="KW-1185">Reference proteome</keyword>
<evidence type="ECO:0000256" key="3">
    <source>
        <dbReference type="ARBA" id="ARBA00022490"/>
    </source>
</evidence>
<dbReference type="InterPro" id="IPR017441">
    <property type="entry name" value="Protein_kinase_ATP_BS"/>
</dbReference>
<evidence type="ECO:0000256" key="7">
    <source>
        <dbReference type="ARBA" id="ARBA00023273"/>
    </source>
</evidence>
<evidence type="ECO:0000313" key="10">
    <source>
        <dbReference type="EMBL" id="CAD7279912.1"/>
    </source>
</evidence>
<dbReference type="Proteomes" id="UP000678499">
    <property type="component" value="Unassembled WGS sequence"/>
</dbReference>
<dbReference type="InterPro" id="IPR052409">
    <property type="entry name" value="Myosin-III_kinase_activity"/>
</dbReference>
<feature type="domain" description="Protein kinase" evidence="9">
    <location>
        <begin position="75"/>
        <end position="158"/>
    </location>
</feature>
<dbReference type="EMBL" id="OA883887">
    <property type="protein sequence ID" value="CAD7279912.1"/>
    <property type="molecule type" value="Genomic_DNA"/>
</dbReference>
<accession>A0A7R9GG68</accession>
<keyword evidence="3" id="KW-0963">Cytoplasm</keyword>
<dbReference type="GO" id="GO:0005524">
    <property type="term" value="F:ATP binding"/>
    <property type="evidence" value="ECO:0007669"/>
    <property type="project" value="UniProtKB-UniRule"/>
</dbReference>
<keyword evidence="7" id="KW-0966">Cell projection</keyword>
<proteinExistence type="predicted"/>
<dbReference type="InterPro" id="IPR011009">
    <property type="entry name" value="Kinase-like_dom_sf"/>
</dbReference>
<keyword evidence="8" id="KW-0067">ATP-binding</keyword>
<dbReference type="OrthoDB" id="2914378at2759"/>
<dbReference type="Gene3D" id="3.30.200.20">
    <property type="entry name" value="Phosphorylase Kinase, domain 1"/>
    <property type="match status" value="1"/>
</dbReference>
<dbReference type="GO" id="GO:0042995">
    <property type="term" value="C:cell projection"/>
    <property type="evidence" value="ECO:0007669"/>
    <property type="project" value="UniProtKB-SubCell"/>
</dbReference>
<evidence type="ECO:0000313" key="11">
    <source>
        <dbReference type="Proteomes" id="UP000678499"/>
    </source>
</evidence>
<dbReference type="PANTHER" id="PTHR46256">
    <property type="entry name" value="AGAP011099-PA"/>
    <property type="match status" value="1"/>
</dbReference>
<dbReference type="Pfam" id="PF00069">
    <property type="entry name" value="Pkinase"/>
    <property type="match status" value="1"/>
</dbReference>
<dbReference type="GO" id="GO:0003779">
    <property type="term" value="F:actin binding"/>
    <property type="evidence" value="ECO:0007669"/>
    <property type="project" value="UniProtKB-KW"/>
</dbReference>
<dbReference type="AlphaFoldDB" id="A0A7R9GG68"/>
<name>A0A7R9GG68_9CRUS</name>
<evidence type="ECO:0000256" key="4">
    <source>
        <dbReference type="ARBA" id="ARBA00022737"/>
    </source>
</evidence>
<protein>
    <recommendedName>
        <fullName evidence="9">Protein kinase domain-containing protein</fullName>
    </recommendedName>
</protein>
<evidence type="ECO:0000256" key="5">
    <source>
        <dbReference type="ARBA" id="ARBA00023203"/>
    </source>
</evidence>
<feature type="binding site" evidence="8">
    <location>
        <position position="104"/>
    </location>
    <ligand>
        <name>ATP</name>
        <dbReference type="ChEBI" id="CHEBI:30616"/>
    </ligand>
</feature>
<keyword evidence="6" id="KW-0206">Cytoskeleton</keyword>
<dbReference type="GO" id="GO:0004674">
    <property type="term" value="F:protein serine/threonine kinase activity"/>
    <property type="evidence" value="ECO:0007669"/>
    <property type="project" value="TreeGrafter"/>
</dbReference>
<evidence type="ECO:0000256" key="6">
    <source>
        <dbReference type="ARBA" id="ARBA00023212"/>
    </source>
</evidence>
<keyword evidence="5" id="KW-0009">Actin-binding</keyword>
<sequence length="158" mass="17581">MYIGRADTGSLSSSSVYASRAELVSPLYKLQLLGRTTGDSSQCTSIKVATRDKMTYSGLSAHVDLDSRPDPTGKFTLQHVIGEGTYGEVYAALDNSNGKPVAIKIMENIPDNLEEIEEEYLILRDFCLHPNIPMFHGLYLKRGKVAEEDQLWFVMEVC</sequence>
<evidence type="ECO:0000256" key="1">
    <source>
        <dbReference type="ARBA" id="ARBA00004245"/>
    </source>
</evidence>
<keyword evidence="8" id="KW-0547">Nucleotide-binding</keyword>
<feature type="non-terminal residue" evidence="10">
    <location>
        <position position="1"/>
    </location>
</feature>
<evidence type="ECO:0000256" key="2">
    <source>
        <dbReference type="ARBA" id="ARBA00004316"/>
    </source>
</evidence>
<gene>
    <name evidence="10" type="ORF">NMOB1V02_LOCUS7576</name>
</gene>
<evidence type="ECO:0000259" key="9">
    <source>
        <dbReference type="PROSITE" id="PS50011"/>
    </source>
</evidence>
<dbReference type="InterPro" id="IPR000719">
    <property type="entry name" value="Prot_kinase_dom"/>
</dbReference>
<dbReference type="GO" id="GO:0000146">
    <property type="term" value="F:microfilament motor activity"/>
    <property type="evidence" value="ECO:0007669"/>
    <property type="project" value="TreeGrafter"/>
</dbReference>
<dbReference type="SUPFAM" id="SSF56112">
    <property type="entry name" value="Protein kinase-like (PK-like)"/>
    <property type="match status" value="1"/>
</dbReference>
<dbReference type="PROSITE" id="PS00107">
    <property type="entry name" value="PROTEIN_KINASE_ATP"/>
    <property type="match status" value="1"/>
</dbReference>
<dbReference type="EMBL" id="CAJPEX010001850">
    <property type="protein sequence ID" value="CAG0920064.1"/>
    <property type="molecule type" value="Genomic_DNA"/>
</dbReference>
<evidence type="ECO:0000256" key="8">
    <source>
        <dbReference type="PROSITE-ProRule" id="PRU10141"/>
    </source>
</evidence>
<keyword evidence="4" id="KW-0677">Repeat</keyword>
<dbReference type="GO" id="GO:0005856">
    <property type="term" value="C:cytoskeleton"/>
    <property type="evidence" value="ECO:0007669"/>
    <property type="project" value="UniProtKB-SubCell"/>
</dbReference>
<comment type="subcellular location">
    <subcellularLocation>
        <location evidence="2">Cell projection</location>
    </subcellularLocation>
    <subcellularLocation>
        <location evidence="1">Cytoplasm</location>
        <location evidence="1">Cytoskeleton</location>
    </subcellularLocation>
</comment>
<dbReference type="PANTHER" id="PTHR46256:SF3">
    <property type="entry name" value="MYOSIN MOTOR DOMAIN-CONTAINING PROTEIN"/>
    <property type="match status" value="1"/>
</dbReference>
<dbReference type="GO" id="GO:0030832">
    <property type="term" value="P:regulation of actin filament length"/>
    <property type="evidence" value="ECO:0007669"/>
    <property type="project" value="TreeGrafter"/>
</dbReference>
<dbReference type="PROSITE" id="PS50011">
    <property type="entry name" value="PROTEIN_KINASE_DOM"/>
    <property type="match status" value="1"/>
</dbReference>
<reference evidence="10" key="1">
    <citation type="submission" date="2020-11" db="EMBL/GenBank/DDBJ databases">
        <authorList>
            <person name="Tran Van P."/>
        </authorList>
    </citation>
    <scope>NUCLEOTIDE SEQUENCE</scope>
</reference>
<organism evidence="10">
    <name type="scientific">Notodromas monacha</name>
    <dbReference type="NCBI Taxonomy" id="399045"/>
    <lineage>
        <taxon>Eukaryota</taxon>
        <taxon>Metazoa</taxon>
        <taxon>Ecdysozoa</taxon>
        <taxon>Arthropoda</taxon>
        <taxon>Crustacea</taxon>
        <taxon>Oligostraca</taxon>
        <taxon>Ostracoda</taxon>
        <taxon>Podocopa</taxon>
        <taxon>Podocopida</taxon>
        <taxon>Cypridocopina</taxon>
        <taxon>Cypridoidea</taxon>
        <taxon>Cyprididae</taxon>
        <taxon>Notodromas</taxon>
    </lineage>
</organism>